<evidence type="ECO:0000313" key="2">
    <source>
        <dbReference type="Proteomes" id="UP000192903"/>
    </source>
</evidence>
<dbReference type="PANTHER" id="PTHR10000:SF8">
    <property type="entry name" value="HAD SUPERFAMILY HYDROLASE-LIKE, TYPE 3"/>
    <property type="match status" value="1"/>
</dbReference>
<dbReference type="STRING" id="464029.SAMN02982989_5387"/>
<dbReference type="Pfam" id="PF08282">
    <property type="entry name" value="Hydrolase_3"/>
    <property type="match status" value="1"/>
</dbReference>
<gene>
    <name evidence="1" type="ORF">SAMN02982989_5387</name>
</gene>
<keyword evidence="2" id="KW-1185">Reference proteome</keyword>
<dbReference type="PANTHER" id="PTHR10000">
    <property type="entry name" value="PHOSPHOSERINE PHOSPHATASE"/>
    <property type="match status" value="1"/>
</dbReference>
<proteinExistence type="predicted"/>
<dbReference type="SUPFAM" id="SSF56784">
    <property type="entry name" value="HAD-like"/>
    <property type="match status" value="1"/>
</dbReference>
<dbReference type="RefSeq" id="WP_159457599.1">
    <property type="nucleotide sequence ID" value="NZ_FXAF01000002.1"/>
</dbReference>
<protein>
    <recommendedName>
        <fullName evidence="3">HAD family hydrolase</fullName>
    </recommendedName>
</protein>
<dbReference type="Gene3D" id="3.30.1240.10">
    <property type="match status" value="1"/>
</dbReference>
<dbReference type="InterPro" id="IPR006379">
    <property type="entry name" value="HAD-SF_hydro_IIB"/>
</dbReference>
<dbReference type="GO" id="GO:0000287">
    <property type="term" value="F:magnesium ion binding"/>
    <property type="evidence" value="ECO:0007669"/>
    <property type="project" value="TreeGrafter"/>
</dbReference>
<dbReference type="GO" id="GO:0005829">
    <property type="term" value="C:cytosol"/>
    <property type="evidence" value="ECO:0007669"/>
    <property type="project" value="TreeGrafter"/>
</dbReference>
<dbReference type="NCBIfam" id="TIGR01484">
    <property type="entry name" value="HAD-SF-IIB"/>
    <property type="match status" value="1"/>
</dbReference>
<dbReference type="CDD" id="cd07516">
    <property type="entry name" value="HAD_Pase"/>
    <property type="match status" value="1"/>
</dbReference>
<evidence type="ECO:0000313" key="1">
    <source>
        <dbReference type="EMBL" id="SMF13001.1"/>
    </source>
</evidence>
<dbReference type="InterPro" id="IPR023214">
    <property type="entry name" value="HAD_sf"/>
</dbReference>
<name>A0A1X7DCP3_9HYPH</name>
<dbReference type="InterPro" id="IPR000150">
    <property type="entry name" value="Cof"/>
</dbReference>
<dbReference type="OrthoDB" id="7847955at2"/>
<dbReference type="AlphaFoldDB" id="A0A1X7DCP3"/>
<dbReference type="GO" id="GO:0016791">
    <property type="term" value="F:phosphatase activity"/>
    <property type="evidence" value="ECO:0007669"/>
    <property type="project" value="TreeGrafter"/>
</dbReference>
<sequence length="301" mass="32162">MSLEQRNEISPIAFGGFAIDIDGTLLRSDHQLSQAVHQTLRTAYNDGVKVILVSARPPRSVLGLARRIGLSGPMVALNGALVVHTSGEVTQSSAMLDSCIVAFAGQMDRYPWLTAHYYSDFDWYVTRHTDNVEFETAVVGFAPLLASHVGMLSKIQKIMVVGPSEDLGELESWLSAQAWPIVANRSKSDYLEITAENVTKGTALRAAGSMGGWDPSDLIAFGDGDNDLHLFSVCGFGAAMGNASDRLKAAADAIIGTNDEDAVHHFIAAVIAKTEGFPRMTDRPAALRASTCFSNSSSEGA</sequence>
<evidence type="ECO:0008006" key="3">
    <source>
        <dbReference type="Google" id="ProtNLM"/>
    </source>
</evidence>
<dbReference type="Proteomes" id="UP000192903">
    <property type="component" value="Unassembled WGS sequence"/>
</dbReference>
<reference evidence="2" key="1">
    <citation type="submission" date="2017-04" db="EMBL/GenBank/DDBJ databases">
        <authorList>
            <person name="Varghese N."/>
            <person name="Submissions S."/>
        </authorList>
    </citation>
    <scope>NUCLEOTIDE SEQUENCE [LARGE SCALE GENOMIC DNA]</scope>
    <source>
        <strain evidence="2">B4P</strain>
    </source>
</reference>
<dbReference type="InterPro" id="IPR036412">
    <property type="entry name" value="HAD-like_sf"/>
</dbReference>
<dbReference type="EMBL" id="FXAF01000002">
    <property type="protein sequence ID" value="SMF13001.1"/>
    <property type="molecule type" value="Genomic_DNA"/>
</dbReference>
<organism evidence="1 2">
    <name type="scientific">Xaviernesmea oryzae</name>
    <dbReference type="NCBI Taxonomy" id="464029"/>
    <lineage>
        <taxon>Bacteria</taxon>
        <taxon>Pseudomonadati</taxon>
        <taxon>Pseudomonadota</taxon>
        <taxon>Alphaproteobacteria</taxon>
        <taxon>Hyphomicrobiales</taxon>
        <taxon>Rhizobiaceae</taxon>
        <taxon>Rhizobium/Agrobacterium group</taxon>
        <taxon>Xaviernesmea</taxon>
    </lineage>
</organism>
<dbReference type="Gene3D" id="3.40.50.1000">
    <property type="entry name" value="HAD superfamily/HAD-like"/>
    <property type="match status" value="1"/>
</dbReference>
<accession>A0A1X7DCP3</accession>
<dbReference type="NCBIfam" id="TIGR00099">
    <property type="entry name" value="Cof-subfamily"/>
    <property type="match status" value="1"/>
</dbReference>